<proteinExistence type="predicted"/>
<feature type="region of interest" description="Disordered" evidence="1">
    <location>
        <begin position="54"/>
        <end position="75"/>
    </location>
</feature>
<evidence type="ECO:0000313" key="2">
    <source>
        <dbReference type="EMBL" id="KAL3820721.1"/>
    </source>
</evidence>
<dbReference type="AlphaFoldDB" id="A0ABD3S8G6"/>
<comment type="caution">
    <text evidence="2">The sequence shown here is derived from an EMBL/GenBank/DDBJ whole genome shotgun (WGS) entry which is preliminary data.</text>
</comment>
<accession>A0ABD3S8G6</accession>
<evidence type="ECO:0000313" key="3">
    <source>
        <dbReference type="Proteomes" id="UP001634393"/>
    </source>
</evidence>
<feature type="compositionally biased region" description="Polar residues" evidence="1">
    <location>
        <begin position="57"/>
        <end position="75"/>
    </location>
</feature>
<evidence type="ECO:0000256" key="1">
    <source>
        <dbReference type="SAM" id="MobiDB-lite"/>
    </source>
</evidence>
<sequence>MSTPAQLFHIHQHTPSWLLCTESFKKKLRKEYCVLECHWTENSFQFYKRKQLHTDSAKISQGTSTRKINSPSDKI</sequence>
<name>A0ABD3S8G6_9LAMI</name>
<keyword evidence="3" id="KW-1185">Reference proteome</keyword>
<protein>
    <submittedName>
        <fullName evidence="2">Uncharacterized protein</fullName>
    </submittedName>
</protein>
<dbReference type="Proteomes" id="UP001634393">
    <property type="component" value="Unassembled WGS sequence"/>
</dbReference>
<reference evidence="2 3" key="1">
    <citation type="submission" date="2024-12" db="EMBL/GenBank/DDBJ databases">
        <title>The unique morphological basis and parallel evolutionary history of personate flowers in Penstemon.</title>
        <authorList>
            <person name="Depatie T.H."/>
            <person name="Wessinger C.A."/>
        </authorList>
    </citation>
    <scope>NUCLEOTIDE SEQUENCE [LARGE SCALE GENOMIC DNA]</scope>
    <source>
        <strain evidence="2">WTNN_2</strain>
        <tissue evidence="2">Leaf</tissue>
    </source>
</reference>
<organism evidence="2 3">
    <name type="scientific">Penstemon smallii</name>
    <dbReference type="NCBI Taxonomy" id="265156"/>
    <lineage>
        <taxon>Eukaryota</taxon>
        <taxon>Viridiplantae</taxon>
        <taxon>Streptophyta</taxon>
        <taxon>Embryophyta</taxon>
        <taxon>Tracheophyta</taxon>
        <taxon>Spermatophyta</taxon>
        <taxon>Magnoliopsida</taxon>
        <taxon>eudicotyledons</taxon>
        <taxon>Gunneridae</taxon>
        <taxon>Pentapetalae</taxon>
        <taxon>asterids</taxon>
        <taxon>lamiids</taxon>
        <taxon>Lamiales</taxon>
        <taxon>Plantaginaceae</taxon>
        <taxon>Cheloneae</taxon>
        <taxon>Penstemon</taxon>
    </lineage>
</organism>
<gene>
    <name evidence="2" type="ORF">ACJIZ3_006626</name>
</gene>
<dbReference type="EMBL" id="JBJXBP010000007">
    <property type="protein sequence ID" value="KAL3820721.1"/>
    <property type="molecule type" value="Genomic_DNA"/>
</dbReference>